<dbReference type="Pfam" id="PF02721">
    <property type="entry name" value="DUF223"/>
    <property type="match status" value="1"/>
</dbReference>
<evidence type="ECO:0000256" key="4">
    <source>
        <dbReference type="ARBA" id="ARBA00022833"/>
    </source>
</evidence>
<comment type="caution">
    <text evidence="9">The sequence shown here is derived from an EMBL/GenBank/DDBJ whole genome shotgun (WGS) entry which is preliminary data.</text>
</comment>
<evidence type="ECO:0000256" key="1">
    <source>
        <dbReference type="ARBA" id="ARBA00005690"/>
    </source>
</evidence>
<keyword evidence="2" id="KW-0479">Metal-binding</keyword>
<dbReference type="InterPro" id="IPR013955">
    <property type="entry name" value="Rep_factor-A_C"/>
</dbReference>
<dbReference type="InterPro" id="IPR012340">
    <property type="entry name" value="NA-bd_OB-fold"/>
</dbReference>
<keyword evidence="3" id="KW-0863">Zinc-finger</keyword>
<evidence type="ECO:0000256" key="5">
    <source>
        <dbReference type="ARBA" id="ARBA00023125"/>
    </source>
</evidence>
<feature type="region of interest" description="Disordered" evidence="6">
    <location>
        <begin position="473"/>
        <end position="534"/>
    </location>
</feature>
<dbReference type="AlphaFoldDB" id="A0ABD3BYT0"/>
<evidence type="ECO:0000259" key="8">
    <source>
        <dbReference type="Pfam" id="PF08646"/>
    </source>
</evidence>
<keyword evidence="4" id="KW-0862">Zinc</keyword>
<keyword evidence="5" id="KW-0238">DNA-binding</keyword>
<dbReference type="CDD" id="cd04481">
    <property type="entry name" value="RPA1_DBD_B_like"/>
    <property type="match status" value="1"/>
</dbReference>
<evidence type="ECO:0000256" key="6">
    <source>
        <dbReference type="SAM" id="MobiDB-lite"/>
    </source>
</evidence>
<dbReference type="SUPFAM" id="SSF50249">
    <property type="entry name" value="Nucleic acid-binding proteins"/>
    <property type="match status" value="3"/>
</dbReference>
<protein>
    <submittedName>
        <fullName evidence="9">Uncharacterized protein</fullName>
    </submittedName>
</protein>
<evidence type="ECO:0000313" key="9">
    <source>
        <dbReference type="EMBL" id="KAL3622658.1"/>
    </source>
</evidence>
<comment type="similarity">
    <text evidence="1">Belongs to the replication factor A protein 1 family.</text>
</comment>
<evidence type="ECO:0000256" key="2">
    <source>
        <dbReference type="ARBA" id="ARBA00022723"/>
    </source>
</evidence>
<feature type="domain" description="Replication protein A 70 kDa DNA-binding subunit B/D first OB fold" evidence="7">
    <location>
        <begin position="4"/>
        <end position="102"/>
    </location>
</feature>
<dbReference type="InterPro" id="IPR047192">
    <property type="entry name" value="Euk_RPA1_DBD_C"/>
</dbReference>
<keyword evidence="10" id="KW-1185">Reference proteome</keyword>
<proteinExistence type="inferred from homology"/>
<dbReference type="GO" id="GO:0003677">
    <property type="term" value="F:DNA binding"/>
    <property type="evidence" value="ECO:0007669"/>
    <property type="project" value="UniProtKB-KW"/>
</dbReference>
<sequence>MALFSQLSEIHPGNTQWAVRGRIVRMYKQPAYMNKDQLGSLELVIHDEQGDRIHATMKASLYERIGENLVEGSLYIIRNFIVIENRNAFKTTNHRYKICLYRLSKMTEFKDENFPSFMHNFTDFGQLTAENHPDDSYLIDVIGRVIAYQKPLEGLTKTRVQFRLQDTDNRQISCTLWDEYADEIVPILENNQDKPVILIIQFARIQQFRNEITISNTYHVTKVTVNEESEVFLDFLNRLSANETGDFKMLTNSDYDIYEDFAKGKAKFRTLQYLNDHPDDAYYWVDATVVDIQTCKDWCYLACKKCAKKMTEETGLVCDSCGEENLNHIYRFTLDVMVVDNTGSATLLMWNKPCTTLIGQTAAEIKLLHGDCSDSIPKAIEDAILDKRVLFEVRGSSFKNMKGAVYYTVSRLAFDEDIMALYIKNYTGTQVSTTDDAEIMTETSNSSPDVVDAHKKRLEKMREKGCSEVGENEINDECRNDDGESAKNDAHALNDAKAKTDKGKQKRSYESSMDTSTDAVYKSKKRQSVVKKEK</sequence>
<dbReference type="PANTHER" id="PTHR47165">
    <property type="entry name" value="OS03G0429900 PROTEIN"/>
    <property type="match status" value="1"/>
</dbReference>
<dbReference type="CDD" id="cd04476">
    <property type="entry name" value="RPA1_DBD_C"/>
    <property type="match status" value="1"/>
</dbReference>
<organism evidence="9 10">
    <name type="scientific">Castilleja foliolosa</name>
    <dbReference type="NCBI Taxonomy" id="1961234"/>
    <lineage>
        <taxon>Eukaryota</taxon>
        <taxon>Viridiplantae</taxon>
        <taxon>Streptophyta</taxon>
        <taxon>Embryophyta</taxon>
        <taxon>Tracheophyta</taxon>
        <taxon>Spermatophyta</taxon>
        <taxon>Magnoliopsida</taxon>
        <taxon>eudicotyledons</taxon>
        <taxon>Gunneridae</taxon>
        <taxon>Pentapetalae</taxon>
        <taxon>asterids</taxon>
        <taxon>lamiids</taxon>
        <taxon>Lamiales</taxon>
        <taxon>Orobanchaceae</taxon>
        <taxon>Pedicularideae</taxon>
        <taxon>Castillejinae</taxon>
        <taxon>Castilleja</taxon>
    </lineage>
</organism>
<evidence type="ECO:0000313" key="10">
    <source>
        <dbReference type="Proteomes" id="UP001632038"/>
    </source>
</evidence>
<dbReference type="Pfam" id="PF08646">
    <property type="entry name" value="Rep_fac-A_C"/>
    <property type="match status" value="1"/>
</dbReference>
<evidence type="ECO:0000259" key="7">
    <source>
        <dbReference type="Pfam" id="PF02721"/>
    </source>
</evidence>
<gene>
    <name evidence="9" type="ORF">CASFOL_033475</name>
</gene>
<reference evidence="10" key="1">
    <citation type="journal article" date="2024" name="IScience">
        <title>Strigolactones Initiate the Formation of Haustorium-like Structures in Castilleja.</title>
        <authorList>
            <person name="Buerger M."/>
            <person name="Peterson D."/>
            <person name="Chory J."/>
        </authorList>
    </citation>
    <scope>NUCLEOTIDE SEQUENCE [LARGE SCALE GENOMIC DNA]</scope>
</reference>
<dbReference type="CDD" id="cd04480">
    <property type="entry name" value="RPA1_DBD_A_like"/>
    <property type="match status" value="1"/>
</dbReference>
<dbReference type="EMBL" id="JAVIJP010000059">
    <property type="protein sequence ID" value="KAL3622658.1"/>
    <property type="molecule type" value="Genomic_DNA"/>
</dbReference>
<feature type="compositionally biased region" description="Basic residues" evidence="6">
    <location>
        <begin position="522"/>
        <end position="534"/>
    </location>
</feature>
<dbReference type="PANTHER" id="PTHR47165:SF4">
    <property type="entry name" value="OS03G0429900 PROTEIN"/>
    <property type="match status" value="1"/>
</dbReference>
<dbReference type="Proteomes" id="UP001632038">
    <property type="component" value="Unassembled WGS sequence"/>
</dbReference>
<dbReference type="InterPro" id="IPR003871">
    <property type="entry name" value="RFA1B/D_OB_1st"/>
</dbReference>
<feature type="compositionally biased region" description="Basic and acidic residues" evidence="6">
    <location>
        <begin position="476"/>
        <end position="509"/>
    </location>
</feature>
<name>A0ABD3BYT0_9LAMI</name>
<evidence type="ECO:0000256" key="3">
    <source>
        <dbReference type="ARBA" id="ARBA00022771"/>
    </source>
</evidence>
<dbReference type="GO" id="GO:0008270">
    <property type="term" value="F:zinc ion binding"/>
    <property type="evidence" value="ECO:0007669"/>
    <property type="project" value="UniProtKB-KW"/>
</dbReference>
<feature type="domain" description="Replication factor A C-terminal" evidence="8">
    <location>
        <begin position="282"/>
        <end position="394"/>
    </location>
</feature>
<dbReference type="Gene3D" id="2.40.50.140">
    <property type="entry name" value="Nucleic acid-binding proteins"/>
    <property type="match status" value="3"/>
</dbReference>
<accession>A0ABD3BYT0</accession>